<protein>
    <submittedName>
        <fullName evidence="2">VOC family protein</fullName>
    </submittedName>
</protein>
<gene>
    <name evidence="2" type="ORF">AM1BK_39100</name>
</gene>
<feature type="domain" description="PhnB-like" evidence="1">
    <location>
        <begin position="3"/>
        <end position="126"/>
    </location>
</feature>
<dbReference type="InterPro" id="IPR028973">
    <property type="entry name" value="PhnB-like"/>
</dbReference>
<evidence type="ECO:0000313" key="2">
    <source>
        <dbReference type="EMBL" id="GHI00368.1"/>
    </source>
</evidence>
<comment type="caution">
    <text evidence="2">The sequence shown here is derived from an EMBL/GenBank/DDBJ whole genome shotgun (WGS) entry which is preliminary data.</text>
</comment>
<dbReference type="Gene3D" id="3.30.720.100">
    <property type="match status" value="1"/>
</dbReference>
<sequence>MSRVTPFLMFQGQAEEAMNYYISVIEDSEIVNITRYGADGPGGEGSVMLAVLSIKGQEFMCMDSNVKHEFTFTPSFSIYITCDAEEEIDRYYELLLKGGQALMAIGDYGFSKKFGWIVDQFGVSWQFNLPH</sequence>
<organism evidence="2 3">
    <name type="scientific">Neobacillus kokaensis</name>
    <dbReference type="NCBI Taxonomy" id="2759023"/>
    <lineage>
        <taxon>Bacteria</taxon>
        <taxon>Bacillati</taxon>
        <taxon>Bacillota</taxon>
        <taxon>Bacilli</taxon>
        <taxon>Bacillales</taxon>
        <taxon>Bacillaceae</taxon>
        <taxon>Neobacillus</taxon>
    </lineage>
</organism>
<dbReference type="EMBL" id="BNDS01000021">
    <property type="protein sequence ID" value="GHI00368.1"/>
    <property type="molecule type" value="Genomic_DNA"/>
</dbReference>
<evidence type="ECO:0000313" key="3">
    <source>
        <dbReference type="Proteomes" id="UP000637074"/>
    </source>
</evidence>
<dbReference type="InterPro" id="IPR009725">
    <property type="entry name" value="3_dmu_93_MTrfase"/>
</dbReference>
<dbReference type="SUPFAM" id="SSF54593">
    <property type="entry name" value="Glyoxalase/Bleomycin resistance protein/Dihydroxybiphenyl dioxygenase"/>
    <property type="match status" value="1"/>
</dbReference>
<dbReference type="Proteomes" id="UP000637074">
    <property type="component" value="Unassembled WGS sequence"/>
</dbReference>
<dbReference type="InterPro" id="IPR029068">
    <property type="entry name" value="Glyas_Bleomycin-R_OHBP_Dase"/>
</dbReference>
<dbReference type="RefSeq" id="WP_191275738.1">
    <property type="nucleotide sequence ID" value="NZ_BNDS01000021.1"/>
</dbReference>
<keyword evidence="3" id="KW-1185">Reference proteome</keyword>
<reference evidence="2 3" key="1">
    <citation type="journal article" date="2022" name="Int. J. Syst. Evol. Microbiol.">
        <title>Neobacillus kokaensis sp. nov., isolated from soil.</title>
        <authorList>
            <person name="Yuki K."/>
            <person name="Matsubara H."/>
            <person name="Yamaguchi S."/>
        </authorList>
    </citation>
    <scope>NUCLEOTIDE SEQUENCE [LARGE SCALE GENOMIC DNA]</scope>
    <source>
        <strain evidence="2 3">LOB 377</strain>
    </source>
</reference>
<proteinExistence type="predicted"/>
<name>A0ABQ3N6L3_9BACI</name>
<dbReference type="PIRSF" id="PIRSF021700">
    <property type="entry name" value="3_dmu_93_MTrfase"/>
    <property type="match status" value="1"/>
</dbReference>
<dbReference type="Pfam" id="PF06983">
    <property type="entry name" value="3-dmu-9_3-mt"/>
    <property type="match status" value="1"/>
</dbReference>
<evidence type="ECO:0000259" key="1">
    <source>
        <dbReference type="Pfam" id="PF06983"/>
    </source>
</evidence>
<accession>A0ABQ3N6L3</accession>
<dbReference type="PANTHER" id="PTHR33990:SF4">
    <property type="entry name" value="PHNB-LIKE DOMAIN-CONTAINING PROTEIN"/>
    <property type="match status" value="1"/>
</dbReference>
<dbReference type="CDD" id="cd06588">
    <property type="entry name" value="PhnB_like"/>
    <property type="match status" value="1"/>
</dbReference>
<dbReference type="Gene3D" id="3.30.720.110">
    <property type="match status" value="1"/>
</dbReference>
<dbReference type="PANTHER" id="PTHR33990">
    <property type="entry name" value="PROTEIN YJDN-RELATED"/>
    <property type="match status" value="1"/>
</dbReference>